<dbReference type="InterPro" id="IPR038490">
    <property type="entry name" value="Gingipain_propep_sf"/>
</dbReference>
<dbReference type="GO" id="GO:0004197">
    <property type="term" value="F:cysteine-type endopeptidase activity"/>
    <property type="evidence" value="ECO:0007669"/>
    <property type="project" value="InterPro"/>
</dbReference>
<proteinExistence type="predicted"/>
<dbReference type="STRING" id="1702214.AL399_02635"/>
<keyword evidence="3" id="KW-1185">Reference proteome</keyword>
<sequence>MRFIKTIFSLLLLAACWGGETLGQKVNYLYAGHDSTVLEVEFPSVRLEPVEVQGQRSLLPYMPEGIYRQEAGDPDLPNYALPMLMQPGQTASVRILSMELDTVPGVLIAPSRGMLIRTVDPSTVVRIFGPSYTNDGLFPTQSVEFAAPYWQGTNYGRSLQLYPLQYNPVKR</sequence>
<evidence type="ECO:0000313" key="3">
    <source>
        <dbReference type="Proteomes" id="UP000054172"/>
    </source>
</evidence>
<gene>
    <name evidence="2" type="ORF">AL399_02635</name>
</gene>
<dbReference type="PATRIC" id="fig|1702214.3.peg.719"/>
<accession>A0A0Q4B5Y3</accession>
<dbReference type="Gene3D" id="2.60.40.3800">
    <property type="match status" value="1"/>
</dbReference>
<protein>
    <recommendedName>
        <fullName evidence="1">Gingipain propeptide domain-containing protein</fullName>
    </recommendedName>
</protein>
<evidence type="ECO:0000259" key="1">
    <source>
        <dbReference type="Pfam" id="PF08126"/>
    </source>
</evidence>
<dbReference type="Proteomes" id="UP000054172">
    <property type="component" value="Unassembled WGS sequence"/>
</dbReference>
<reference evidence="2" key="1">
    <citation type="submission" date="2015-08" db="EMBL/GenBank/DDBJ databases">
        <title>Candidatus Bacteriodes Periocalifornicus.</title>
        <authorList>
            <person name="McLean J.S."/>
            <person name="Kelley S."/>
        </authorList>
    </citation>
    <scope>NUCLEOTIDE SEQUENCE [LARGE SCALE GENOMIC DNA]</scope>
    <source>
        <strain evidence="2">12B</strain>
    </source>
</reference>
<dbReference type="PROSITE" id="PS51257">
    <property type="entry name" value="PROKAR_LIPOPROTEIN"/>
    <property type="match status" value="1"/>
</dbReference>
<dbReference type="Pfam" id="PF08126">
    <property type="entry name" value="Propeptide_C25"/>
    <property type="match status" value="1"/>
</dbReference>
<feature type="domain" description="Gingipain propeptide" evidence="1">
    <location>
        <begin position="33"/>
        <end position="170"/>
    </location>
</feature>
<dbReference type="AlphaFoldDB" id="A0A0Q4B5Y3"/>
<dbReference type="EMBL" id="LIIK01000008">
    <property type="protein sequence ID" value="KQM09282.1"/>
    <property type="molecule type" value="Genomic_DNA"/>
</dbReference>
<name>A0A0Q4B5Y3_9BACT</name>
<comment type="caution">
    <text evidence="2">The sequence shown here is derived from an EMBL/GenBank/DDBJ whole genome shotgun (WGS) entry which is preliminary data.</text>
</comment>
<organism evidence="2 3">
    <name type="scientific">Candidatus [Bacteroides] periocalifornicus</name>
    <dbReference type="NCBI Taxonomy" id="1702214"/>
    <lineage>
        <taxon>Bacteria</taxon>
        <taxon>Pseudomonadati</taxon>
        <taxon>Bacteroidota</taxon>
    </lineage>
</organism>
<dbReference type="InterPro" id="IPR012600">
    <property type="entry name" value="Propeptide_C25"/>
</dbReference>
<evidence type="ECO:0000313" key="2">
    <source>
        <dbReference type="EMBL" id="KQM09282.1"/>
    </source>
</evidence>